<keyword evidence="4" id="KW-1185">Reference proteome</keyword>
<protein>
    <recommendedName>
        <fullName evidence="2">F-box domain-containing protein</fullName>
    </recommendedName>
</protein>
<feature type="region of interest" description="Disordered" evidence="1">
    <location>
        <begin position="507"/>
        <end position="529"/>
    </location>
</feature>
<name>A0AAN6Y638_9PEZI</name>
<dbReference type="EMBL" id="MU858164">
    <property type="protein sequence ID" value="KAK4210827.1"/>
    <property type="molecule type" value="Genomic_DNA"/>
</dbReference>
<evidence type="ECO:0000313" key="3">
    <source>
        <dbReference type="EMBL" id="KAK4210827.1"/>
    </source>
</evidence>
<feature type="compositionally biased region" description="Acidic residues" evidence="1">
    <location>
        <begin position="512"/>
        <end position="529"/>
    </location>
</feature>
<evidence type="ECO:0000259" key="2">
    <source>
        <dbReference type="PROSITE" id="PS50181"/>
    </source>
</evidence>
<comment type="caution">
    <text evidence="3">The sequence shown here is derived from an EMBL/GenBank/DDBJ whole genome shotgun (WGS) entry which is preliminary data.</text>
</comment>
<evidence type="ECO:0000313" key="4">
    <source>
        <dbReference type="Proteomes" id="UP001301769"/>
    </source>
</evidence>
<dbReference type="Pfam" id="PF12937">
    <property type="entry name" value="F-box-like"/>
    <property type="match status" value="1"/>
</dbReference>
<dbReference type="PROSITE" id="PS50181">
    <property type="entry name" value="FBOX"/>
    <property type="match status" value="1"/>
</dbReference>
<gene>
    <name evidence="3" type="ORF">QBC37DRAFT_428068</name>
</gene>
<sequence length="529" mass="60378">MRTLETLPTEMVREIFLHVDDPDLCNLRLVSRYIGEVASTIFMEEIGFCMAKQDFDMLGALADHPVYPNHIASLVYFVDTLSLEPQTLEMYTAAIKGTEKMMSQFPDPDPALTEAQLLEHYNRYQQFYREQDDILSSDRDYEVLKEVISKLPNLREVSVSSDDEFSFQQNSPFKSCRHSGVGDFAYNRASVRHLRAILSGVQAAGTKLKAIRAGLIHHEFFDEAKFGLHSMIDLLGNITWFDMVIEATGEMDWDIGHENPDEIAAEIALCRAVMSKRVLRRILDAMPNIVSLRLELVEIHSQPTGANVYPAALRDIVPLDKKWPNLKYFTISNVETDRQELGNFLVRHKETLKSYALEQIGLASTSWIELLSYLKSNFADTKVQPLIADLIVGKSEDGLDTLEMWDLFMSDPPSDINSLQAAVHDYLTSSMECPCPLRDDNMWSTDAEFDDHDDEFDDDDDEFDVEDDDASDWEEDDDGMDYGWDIPELFSGLVFPGLAHQWRMAHMRGESDLDEEESEESEDDMPELV</sequence>
<feature type="domain" description="F-box" evidence="2">
    <location>
        <begin position="1"/>
        <end position="45"/>
    </location>
</feature>
<evidence type="ECO:0000256" key="1">
    <source>
        <dbReference type="SAM" id="MobiDB-lite"/>
    </source>
</evidence>
<proteinExistence type="predicted"/>
<reference evidence="3" key="1">
    <citation type="journal article" date="2023" name="Mol. Phylogenet. Evol.">
        <title>Genome-scale phylogeny and comparative genomics of the fungal order Sordariales.</title>
        <authorList>
            <person name="Hensen N."/>
            <person name="Bonometti L."/>
            <person name="Westerberg I."/>
            <person name="Brannstrom I.O."/>
            <person name="Guillou S."/>
            <person name="Cros-Aarteil S."/>
            <person name="Calhoun S."/>
            <person name="Haridas S."/>
            <person name="Kuo A."/>
            <person name="Mondo S."/>
            <person name="Pangilinan J."/>
            <person name="Riley R."/>
            <person name="LaButti K."/>
            <person name="Andreopoulos B."/>
            <person name="Lipzen A."/>
            <person name="Chen C."/>
            <person name="Yan M."/>
            <person name="Daum C."/>
            <person name="Ng V."/>
            <person name="Clum A."/>
            <person name="Steindorff A."/>
            <person name="Ohm R.A."/>
            <person name="Martin F."/>
            <person name="Silar P."/>
            <person name="Natvig D.O."/>
            <person name="Lalanne C."/>
            <person name="Gautier V."/>
            <person name="Ament-Velasquez S.L."/>
            <person name="Kruys A."/>
            <person name="Hutchinson M.I."/>
            <person name="Powell A.J."/>
            <person name="Barry K."/>
            <person name="Miller A.N."/>
            <person name="Grigoriev I.V."/>
            <person name="Debuchy R."/>
            <person name="Gladieux P."/>
            <person name="Hiltunen Thoren M."/>
            <person name="Johannesson H."/>
        </authorList>
    </citation>
    <scope>NUCLEOTIDE SEQUENCE</scope>
    <source>
        <strain evidence="3">PSN293</strain>
    </source>
</reference>
<accession>A0AAN6Y638</accession>
<organism evidence="3 4">
    <name type="scientific">Rhypophila decipiens</name>
    <dbReference type="NCBI Taxonomy" id="261697"/>
    <lineage>
        <taxon>Eukaryota</taxon>
        <taxon>Fungi</taxon>
        <taxon>Dikarya</taxon>
        <taxon>Ascomycota</taxon>
        <taxon>Pezizomycotina</taxon>
        <taxon>Sordariomycetes</taxon>
        <taxon>Sordariomycetidae</taxon>
        <taxon>Sordariales</taxon>
        <taxon>Naviculisporaceae</taxon>
        <taxon>Rhypophila</taxon>
    </lineage>
</organism>
<feature type="region of interest" description="Disordered" evidence="1">
    <location>
        <begin position="446"/>
        <end position="477"/>
    </location>
</feature>
<dbReference type="InterPro" id="IPR036047">
    <property type="entry name" value="F-box-like_dom_sf"/>
</dbReference>
<dbReference type="SUPFAM" id="SSF81383">
    <property type="entry name" value="F-box domain"/>
    <property type="match status" value="1"/>
</dbReference>
<dbReference type="CDD" id="cd09917">
    <property type="entry name" value="F-box_SF"/>
    <property type="match status" value="1"/>
</dbReference>
<dbReference type="AlphaFoldDB" id="A0AAN6Y638"/>
<feature type="compositionally biased region" description="Acidic residues" evidence="1">
    <location>
        <begin position="447"/>
        <end position="477"/>
    </location>
</feature>
<dbReference type="InterPro" id="IPR001810">
    <property type="entry name" value="F-box_dom"/>
</dbReference>
<dbReference type="Proteomes" id="UP001301769">
    <property type="component" value="Unassembled WGS sequence"/>
</dbReference>
<reference evidence="3" key="2">
    <citation type="submission" date="2023-05" db="EMBL/GenBank/DDBJ databases">
        <authorList>
            <consortium name="Lawrence Berkeley National Laboratory"/>
            <person name="Steindorff A."/>
            <person name="Hensen N."/>
            <person name="Bonometti L."/>
            <person name="Westerberg I."/>
            <person name="Brannstrom I.O."/>
            <person name="Guillou S."/>
            <person name="Cros-Aarteil S."/>
            <person name="Calhoun S."/>
            <person name="Haridas S."/>
            <person name="Kuo A."/>
            <person name="Mondo S."/>
            <person name="Pangilinan J."/>
            <person name="Riley R."/>
            <person name="Labutti K."/>
            <person name="Andreopoulos B."/>
            <person name="Lipzen A."/>
            <person name="Chen C."/>
            <person name="Yanf M."/>
            <person name="Daum C."/>
            <person name="Ng V."/>
            <person name="Clum A."/>
            <person name="Ohm R."/>
            <person name="Martin F."/>
            <person name="Silar P."/>
            <person name="Natvig D."/>
            <person name="Lalanne C."/>
            <person name="Gautier V."/>
            <person name="Ament-Velasquez S.L."/>
            <person name="Kruys A."/>
            <person name="Hutchinson M.I."/>
            <person name="Powell A.J."/>
            <person name="Barry K."/>
            <person name="Miller A.N."/>
            <person name="Grigoriev I.V."/>
            <person name="Debuchy R."/>
            <person name="Gladieux P."/>
            <person name="Thoren M.H."/>
            <person name="Johannesson H."/>
        </authorList>
    </citation>
    <scope>NUCLEOTIDE SEQUENCE</scope>
    <source>
        <strain evidence="3">PSN293</strain>
    </source>
</reference>